<dbReference type="GO" id="GO:0016787">
    <property type="term" value="F:hydrolase activity"/>
    <property type="evidence" value="ECO:0007669"/>
    <property type="project" value="UniProtKB-KW"/>
</dbReference>
<name>D3PBA9_DEFDS</name>
<dbReference type="HOGENOM" id="CLU_142825_3_3_0"/>
<dbReference type="KEGG" id="ddf:DEFDS_0388"/>
<evidence type="ECO:0000313" key="7">
    <source>
        <dbReference type="Proteomes" id="UP000001520"/>
    </source>
</evidence>
<dbReference type="InterPro" id="IPR051813">
    <property type="entry name" value="HepT_RNase_toxin"/>
</dbReference>
<dbReference type="InterPro" id="IPR008201">
    <property type="entry name" value="HepT-like"/>
</dbReference>
<dbReference type="RefSeq" id="WP_013007130.1">
    <property type="nucleotide sequence ID" value="NC_013939.1"/>
</dbReference>
<sequence>MKKGRLYIDYLIDIKDAIEKIEIFVSDTNIDCLEKDEKTLFAVIRCFEIIGEAAKKVGEEIKCKYTNVPWREIAGMRDILIHEYFGIEVEVIKETLKKDLVFLKKNIIEILEKERNK</sequence>
<dbReference type="OrthoDB" id="9810538at2"/>
<keyword evidence="1" id="KW-0597">Phosphoprotein</keyword>
<dbReference type="EMBL" id="AP011529">
    <property type="protein sequence ID" value="BAI79882.1"/>
    <property type="molecule type" value="Genomic_DNA"/>
</dbReference>
<evidence type="ECO:0000313" key="6">
    <source>
        <dbReference type="EMBL" id="BAI79882.1"/>
    </source>
</evidence>
<dbReference type="Proteomes" id="UP000001520">
    <property type="component" value="Chromosome"/>
</dbReference>
<evidence type="ECO:0000256" key="1">
    <source>
        <dbReference type="ARBA" id="ARBA00022553"/>
    </source>
</evidence>
<accession>D3PBA9</accession>
<dbReference type="STRING" id="639282.DEFDS_0388"/>
<keyword evidence="7" id="KW-1185">Reference proteome</keyword>
<evidence type="ECO:0000256" key="4">
    <source>
        <dbReference type="ARBA" id="ARBA00022741"/>
    </source>
</evidence>
<evidence type="ECO:0000256" key="2">
    <source>
        <dbReference type="ARBA" id="ARBA00022649"/>
    </source>
</evidence>
<proteinExistence type="predicted"/>
<protein>
    <recommendedName>
        <fullName evidence="8">Nucleotidyltransferase</fullName>
    </recommendedName>
</protein>
<dbReference type="GO" id="GO:0110001">
    <property type="term" value="C:toxin-antitoxin complex"/>
    <property type="evidence" value="ECO:0007669"/>
    <property type="project" value="InterPro"/>
</dbReference>
<reference evidence="6 7" key="1">
    <citation type="journal article" date="2010" name="DNA Res.">
        <title>Bacterial lifestyle in a deep-sea hydrothermal vent chimney revealed by the genome sequence of the thermophilic bacterium Deferribacter desulfuricans SSM1.</title>
        <authorList>
            <person name="Takaki Y."/>
            <person name="Shimamura S."/>
            <person name="Nakagawa S."/>
            <person name="Fukuhara Y."/>
            <person name="Horikawa H."/>
            <person name="Ankai A."/>
            <person name="Harada T."/>
            <person name="Hosoyama A."/>
            <person name="Oguchi A."/>
            <person name="Fukui S."/>
            <person name="Fujita N."/>
            <person name="Takami H."/>
            <person name="Takai K."/>
        </authorList>
    </citation>
    <scope>NUCLEOTIDE SEQUENCE [LARGE SCALE GENOMIC DNA]</scope>
    <source>
        <strain evidence="7">DSM 14783 / JCM 11476 / NBRC 101012 / SSM1</strain>
    </source>
</reference>
<organism evidence="6 7">
    <name type="scientific">Deferribacter desulfuricans (strain DSM 14783 / JCM 11476 / NBRC 101012 / SSM1)</name>
    <dbReference type="NCBI Taxonomy" id="639282"/>
    <lineage>
        <taxon>Bacteria</taxon>
        <taxon>Pseudomonadati</taxon>
        <taxon>Deferribacterota</taxon>
        <taxon>Deferribacteres</taxon>
        <taxon>Deferribacterales</taxon>
        <taxon>Deferribacteraceae</taxon>
        <taxon>Deferribacter</taxon>
    </lineage>
</organism>
<dbReference type="PANTHER" id="PTHR34139:SF1">
    <property type="entry name" value="RNASE MJ1380-RELATED"/>
    <property type="match status" value="1"/>
</dbReference>
<dbReference type="AlphaFoldDB" id="D3PBA9"/>
<evidence type="ECO:0000256" key="5">
    <source>
        <dbReference type="ARBA" id="ARBA00022801"/>
    </source>
</evidence>
<dbReference type="eggNOG" id="COG2361">
    <property type="taxonomic scope" value="Bacteria"/>
</dbReference>
<dbReference type="GO" id="GO:0004540">
    <property type="term" value="F:RNA nuclease activity"/>
    <property type="evidence" value="ECO:0007669"/>
    <property type="project" value="InterPro"/>
</dbReference>
<keyword evidence="3" id="KW-0540">Nuclease</keyword>
<keyword evidence="4" id="KW-0547">Nucleotide-binding</keyword>
<dbReference type="PANTHER" id="PTHR34139">
    <property type="entry name" value="UPF0331 PROTEIN MJ0127"/>
    <property type="match status" value="1"/>
</dbReference>
<keyword evidence="5" id="KW-0378">Hydrolase</keyword>
<keyword evidence="2" id="KW-1277">Toxin-antitoxin system</keyword>
<dbReference type="Pfam" id="PF01934">
    <property type="entry name" value="HepT-like"/>
    <property type="match status" value="1"/>
</dbReference>
<gene>
    <name evidence="6" type="ordered locus">DEFDS_0388</name>
</gene>
<dbReference type="GO" id="GO:0000166">
    <property type="term" value="F:nucleotide binding"/>
    <property type="evidence" value="ECO:0007669"/>
    <property type="project" value="UniProtKB-KW"/>
</dbReference>
<evidence type="ECO:0000256" key="3">
    <source>
        <dbReference type="ARBA" id="ARBA00022722"/>
    </source>
</evidence>
<evidence type="ECO:0008006" key="8">
    <source>
        <dbReference type="Google" id="ProtNLM"/>
    </source>
</evidence>